<accession>A0ABY0C302</accession>
<proteinExistence type="predicted"/>
<dbReference type="Proteomes" id="UP000287410">
    <property type="component" value="Unassembled WGS sequence"/>
</dbReference>
<sequence length="167" mass="18205">MYLLDHPTQYGTLQQRILSPANGVASALSESPLALDRLAIPGPGARIKLRTQRILAPARCKILSVSADRCEWRLALNKSLQLRLLLSSSAALPLANSPCQPGDIVTPKATLFTLTPEALRQDPVLTLNLLSEQTKLGLFVHSGQHRAGEDVLFSLIELSQEVIEHDL</sequence>
<organism evidence="1 2">
    <name type="scientific">Aliidiomarina sedimenti</name>
    <dbReference type="NCBI Taxonomy" id="1933879"/>
    <lineage>
        <taxon>Bacteria</taxon>
        <taxon>Pseudomonadati</taxon>
        <taxon>Pseudomonadota</taxon>
        <taxon>Gammaproteobacteria</taxon>
        <taxon>Alteromonadales</taxon>
        <taxon>Idiomarinaceae</taxon>
        <taxon>Aliidiomarina</taxon>
    </lineage>
</organism>
<evidence type="ECO:0000313" key="2">
    <source>
        <dbReference type="Proteomes" id="UP000287410"/>
    </source>
</evidence>
<reference evidence="1 2" key="1">
    <citation type="journal article" date="2018" name="Front. Microbiol.">
        <title>Genome-Based Analysis Reveals the Taxonomy and Diversity of the Family Idiomarinaceae.</title>
        <authorList>
            <person name="Liu Y."/>
            <person name="Lai Q."/>
            <person name="Shao Z."/>
        </authorList>
    </citation>
    <scope>NUCLEOTIDE SEQUENCE [LARGE SCALE GENOMIC DNA]</scope>
    <source>
        <strain evidence="1 2">GBSy1</strain>
    </source>
</reference>
<gene>
    <name evidence="1" type="ORF">CWE12_02160</name>
</gene>
<dbReference type="EMBL" id="PIPN01000001">
    <property type="protein sequence ID" value="RUO31825.1"/>
    <property type="molecule type" value="Genomic_DNA"/>
</dbReference>
<comment type="caution">
    <text evidence="1">The sequence shown here is derived from an EMBL/GenBank/DDBJ whole genome shotgun (WGS) entry which is preliminary data.</text>
</comment>
<protein>
    <recommendedName>
        <fullName evidence="3">PTS EIIA type-1 domain-containing protein</fullName>
    </recommendedName>
</protein>
<keyword evidence="2" id="KW-1185">Reference proteome</keyword>
<evidence type="ECO:0000313" key="1">
    <source>
        <dbReference type="EMBL" id="RUO31825.1"/>
    </source>
</evidence>
<dbReference type="SUPFAM" id="SSF51261">
    <property type="entry name" value="Duplicated hybrid motif"/>
    <property type="match status" value="1"/>
</dbReference>
<dbReference type="RefSeq" id="WP_126788026.1">
    <property type="nucleotide sequence ID" value="NZ_PIPN01000001.1"/>
</dbReference>
<evidence type="ECO:0008006" key="3">
    <source>
        <dbReference type="Google" id="ProtNLM"/>
    </source>
</evidence>
<dbReference type="InterPro" id="IPR011055">
    <property type="entry name" value="Dup_hybrid_motif"/>
</dbReference>
<name>A0ABY0C302_9GAMM</name>